<proteinExistence type="predicted"/>
<keyword evidence="1" id="KW-0479">Metal-binding</keyword>
<dbReference type="InterPro" id="IPR017896">
    <property type="entry name" value="4Fe4S_Fe-S-bd"/>
</dbReference>
<feature type="domain" description="4Fe-4S ferredoxin-type" evidence="4">
    <location>
        <begin position="304"/>
        <end position="332"/>
    </location>
</feature>
<dbReference type="InterPro" id="IPR017900">
    <property type="entry name" value="4Fe4S_Fe_S_CS"/>
</dbReference>
<evidence type="ECO:0000259" key="4">
    <source>
        <dbReference type="PROSITE" id="PS51379"/>
    </source>
</evidence>
<accession>A0A0S8GAU7</accession>
<dbReference type="SUPFAM" id="SSF46548">
    <property type="entry name" value="alpha-helical ferredoxin"/>
    <property type="match status" value="1"/>
</dbReference>
<dbReference type="PATRIC" id="fig|1703774.3.peg.1311"/>
<gene>
    <name evidence="5" type="ORF">AMJ82_03975</name>
</gene>
<comment type="caution">
    <text evidence="5">The sequence shown here is derived from an EMBL/GenBank/DDBJ whole genome shotgun (WGS) entry which is preliminary data.</text>
</comment>
<evidence type="ECO:0000256" key="2">
    <source>
        <dbReference type="ARBA" id="ARBA00023004"/>
    </source>
</evidence>
<organism evidence="5 6">
    <name type="scientific">candidate division TA06 bacterium SM23_40</name>
    <dbReference type="NCBI Taxonomy" id="1703774"/>
    <lineage>
        <taxon>Bacteria</taxon>
        <taxon>Bacteria division TA06</taxon>
    </lineage>
</organism>
<evidence type="ECO:0000256" key="3">
    <source>
        <dbReference type="ARBA" id="ARBA00023014"/>
    </source>
</evidence>
<feature type="domain" description="4Fe-4S ferredoxin-type" evidence="4">
    <location>
        <begin position="223"/>
        <end position="254"/>
    </location>
</feature>
<dbReference type="PANTHER" id="PTHR40447:SF1">
    <property type="entry name" value="ANAEROBIC SULFITE REDUCTASE SUBUNIT A"/>
    <property type="match status" value="1"/>
</dbReference>
<keyword evidence="2" id="KW-0408">Iron</keyword>
<evidence type="ECO:0000313" key="5">
    <source>
        <dbReference type="EMBL" id="KPK70095.1"/>
    </source>
</evidence>
<sequence>MKMVKLQKKNLNAFLAGLEKFGDLHGPVRRDTNDFAFQKVDAPEQIAHDCLRTILPPKKYFTKPVDTMFTFSEAEGYRAPDKDLHTKIILFGVHPCDIHGIKILDLVFGGQYRDEYYFARRRNAIVVGLDCMPDEYCFCRSTGTDFTEDGFDLFLSDIGSSYLVRVGTSLGDDIVLETSTLFQEIGDTDRRAYKRRSAQRINSFEVEIHLEDLPEIMDLEYESRIWQELGDKCLSCGTCSMVCPTCYCYDVVDQLNLDAKSGSRLRRWDSCLFKDYALVAGGHNFRADRGSRIKNRYFHKQRGFVAQFGRPSCVGCGRCIVSCPAAISLVDVLTKLRSRGNE</sequence>
<protein>
    <recommendedName>
        <fullName evidence="4">4Fe-4S ferredoxin-type domain-containing protein</fullName>
    </recommendedName>
</protein>
<dbReference type="InterPro" id="IPR009051">
    <property type="entry name" value="Helical_ferredxn"/>
</dbReference>
<keyword evidence="3" id="KW-0411">Iron-sulfur</keyword>
<dbReference type="EMBL" id="LJUI01000022">
    <property type="protein sequence ID" value="KPK70095.1"/>
    <property type="molecule type" value="Genomic_DNA"/>
</dbReference>
<dbReference type="Pfam" id="PF17179">
    <property type="entry name" value="Fer4_22"/>
    <property type="match status" value="1"/>
</dbReference>
<evidence type="ECO:0000256" key="1">
    <source>
        <dbReference type="ARBA" id="ARBA00022723"/>
    </source>
</evidence>
<dbReference type="PROSITE" id="PS00198">
    <property type="entry name" value="4FE4S_FER_1"/>
    <property type="match status" value="2"/>
</dbReference>
<dbReference type="PROSITE" id="PS51379">
    <property type="entry name" value="4FE4S_FER_2"/>
    <property type="match status" value="2"/>
</dbReference>
<evidence type="ECO:0000313" key="6">
    <source>
        <dbReference type="Proteomes" id="UP000051717"/>
    </source>
</evidence>
<name>A0A0S8GAU7_UNCT6</name>
<reference evidence="5 6" key="1">
    <citation type="journal article" date="2015" name="Microbiome">
        <title>Genomic resolution of linkages in carbon, nitrogen, and sulfur cycling among widespread estuary sediment bacteria.</title>
        <authorList>
            <person name="Baker B.J."/>
            <person name="Lazar C.S."/>
            <person name="Teske A.P."/>
            <person name="Dick G.J."/>
        </authorList>
    </citation>
    <scope>NUCLEOTIDE SEQUENCE [LARGE SCALE GENOMIC DNA]</scope>
    <source>
        <strain evidence="5">SM23_40</strain>
    </source>
</reference>
<dbReference type="Gene3D" id="1.10.1060.10">
    <property type="entry name" value="Alpha-helical ferredoxin"/>
    <property type="match status" value="1"/>
</dbReference>
<dbReference type="GO" id="GO:0051536">
    <property type="term" value="F:iron-sulfur cluster binding"/>
    <property type="evidence" value="ECO:0007669"/>
    <property type="project" value="UniProtKB-KW"/>
</dbReference>
<dbReference type="Proteomes" id="UP000051717">
    <property type="component" value="Unassembled WGS sequence"/>
</dbReference>
<dbReference type="AlphaFoldDB" id="A0A0S8GAU7"/>
<dbReference type="GO" id="GO:0046872">
    <property type="term" value="F:metal ion binding"/>
    <property type="evidence" value="ECO:0007669"/>
    <property type="project" value="UniProtKB-KW"/>
</dbReference>
<dbReference type="PANTHER" id="PTHR40447">
    <property type="entry name" value="ANAEROBIC SULFITE REDUCTASE SUBUNIT A"/>
    <property type="match status" value="1"/>
</dbReference>